<dbReference type="PANTHER" id="PTHR43782:SF3">
    <property type="entry name" value="ARGINASE"/>
    <property type="match status" value="1"/>
</dbReference>
<dbReference type="Pfam" id="PF00491">
    <property type="entry name" value="Arginase"/>
    <property type="match status" value="1"/>
</dbReference>
<protein>
    <submittedName>
        <fullName evidence="5">Arginase family protein</fullName>
    </submittedName>
</protein>
<reference evidence="5 6" key="1">
    <citation type="submission" date="2021-07" db="EMBL/GenBank/DDBJ databases">
        <title>Paenibacillus radiodurans sp. nov., isolated from the southeastern edge of Tengger Desert.</title>
        <authorList>
            <person name="Zhang G."/>
        </authorList>
    </citation>
    <scope>NUCLEOTIDE SEQUENCE [LARGE SCALE GENOMIC DNA]</scope>
    <source>
        <strain evidence="5 6">CCM 7311</strain>
    </source>
</reference>
<dbReference type="PANTHER" id="PTHR43782">
    <property type="entry name" value="ARGINASE"/>
    <property type="match status" value="1"/>
</dbReference>
<dbReference type="InterPro" id="IPR023696">
    <property type="entry name" value="Ureohydrolase_dom_sf"/>
</dbReference>
<feature type="non-terminal residue" evidence="5">
    <location>
        <position position="1"/>
    </location>
</feature>
<dbReference type="InterPro" id="IPR006035">
    <property type="entry name" value="Ureohydrolase"/>
</dbReference>
<accession>A0ABS7CF94</accession>
<dbReference type="Gene3D" id="3.40.800.10">
    <property type="entry name" value="Ureohydrolase domain"/>
    <property type="match status" value="1"/>
</dbReference>
<evidence type="ECO:0000313" key="5">
    <source>
        <dbReference type="EMBL" id="MBW7459598.1"/>
    </source>
</evidence>
<proteinExistence type="inferred from homology"/>
<gene>
    <name evidence="5" type="ORF">K0U00_36625</name>
</gene>
<sequence>PVRGGLNYREAHLAMEMLHDCGAVTSADVVEVNPLLDSTHGTAKLAVELISSLLGEKIL</sequence>
<evidence type="ECO:0000256" key="1">
    <source>
        <dbReference type="ARBA" id="ARBA00022723"/>
    </source>
</evidence>
<comment type="caution">
    <text evidence="5">The sequence shown here is derived from an EMBL/GenBank/DDBJ whole genome shotgun (WGS) entry which is preliminary data.</text>
</comment>
<keyword evidence="2" id="KW-0378">Hydrolase</keyword>
<evidence type="ECO:0000256" key="4">
    <source>
        <dbReference type="PROSITE-ProRule" id="PRU00742"/>
    </source>
</evidence>
<keyword evidence="6" id="KW-1185">Reference proteome</keyword>
<dbReference type="SUPFAM" id="SSF52768">
    <property type="entry name" value="Arginase/deacetylase"/>
    <property type="match status" value="1"/>
</dbReference>
<dbReference type="EMBL" id="JAHZIK010001726">
    <property type="protein sequence ID" value="MBW7459598.1"/>
    <property type="molecule type" value="Genomic_DNA"/>
</dbReference>
<evidence type="ECO:0000256" key="2">
    <source>
        <dbReference type="ARBA" id="ARBA00022801"/>
    </source>
</evidence>
<evidence type="ECO:0000313" key="6">
    <source>
        <dbReference type="Proteomes" id="UP001519887"/>
    </source>
</evidence>
<keyword evidence="3" id="KW-0464">Manganese</keyword>
<dbReference type="Proteomes" id="UP001519887">
    <property type="component" value="Unassembled WGS sequence"/>
</dbReference>
<keyword evidence="1" id="KW-0479">Metal-binding</keyword>
<dbReference type="PROSITE" id="PS51409">
    <property type="entry name" value="ARGINASE_2"/>
    <property type="match status" value="1"/>
</dbReference>
<comment type="similarity">
    <text evidence="4">Belongs to the arginase family.</text>
</comment>
<name>A0ABS7CF94_9BACL</name>
<evidence type="ECO:0000256" key="3">
    <source>
        <dbReference type="ARBA" id="ARBA00023211"/>
    </source>
</evidence>
<organism evidence="5 6">
    <name type="scientific">Paenibacillus sepulcri</name>
    <dbReference type="NCBI Taxonomy" id="359917"/>
    <lineage>
        <taxon>Bacteria</taxon>
        <taxon>Bacillati</taxon>
        <taxon>Bacillota</taxon>
        <taxon>Bacilli</taxon>
        <taxon>Bacillales</taxon>
        <taxon>Paenibacillaceae</taxon>
        <taxon>Paenibacillus</taxon>
    </lineage>
</organism>